<sequence>MGTSAPEHLNSSGCRIQYSQGKGRGVYASRLISKETIIEISPVLFFGPEEYETHGKYTALDHYTFKWKDGRMALALGLGSLFNHSNSPNVSYTLDTHTDSIRYKTIRDIDPDEELCIFYGHKLWFEPVGATELGTDSEPDNGWGGLVENYNQEEEAFDPDEVVEQDSLPFTRFKPPPEEEDLESIKTVPAWVVDIPEPRHITTLLKWLKVSGLEDPDLGHLKRIRKQDNQTTLLLSVEPVEPELPAEFELPSPFQIPVPSSAALTLTSLNLKTALWPTFYAPKRKGEMESWSHGKVKWARDAMQVVVAEAQRARSEGELPIFAFLPVSYEDGLDRTAAARDTRNSTSHPLRHAALNLIRMVADLNAEESEHGSNYLLTTKTVFLSHEPCIMCSMALLHSRVKEVFYLTPMPKTGGCGGIACLPMLEGVNHRFEICVWNEPPSDLTIDETLDA</sequence>
<evidence type="ECO:0000256" key="2">
    <source>
        <dbReference type="ARBA" id="ARBA00038160"/>
    </source>
</evidence>
<dbReference type="OrthoDB" id="3180714at2759"/>
<keyword evidence="1" id="KW-0819">tRNA processing</keyword>
<name>A0A9P5Q9U6_9AGAR</name>
<accession>A0A9P5Q9U6</accession>
<evidence type="ECO:0000256" key="1">
    <source>
        <dbReference type="ARBA" id="ARBA00022694"/>
    </source>
</evidence>
<evidence type="ECO:0000313" key="6">
    <source>
        <dbReference type="Proteomes" id="UP000772434"/>
    </source>
</evidence>
<dbReference type="PANTHER" id="PTHR11079">
    <property type="entry name" value="CYTOSINE DEAMINASE FAMILY MEMBER"/>
    <property type="match status" value="1"/>
</dbReference>
<dbReference type="Pfam" id="PF00383">
    <property type="entry name" value="dCMP_cyt_deam_1"/>
    <property type="match status" value="1"/>
</dbReference>
<evidence type="ECO:0000259" key="3">
    <source>
        <dbReference type="PROSITE" id="PS50280"/>
    </source>
</evidence>
<gene>
    <name evidence="5" type="ORF">BDP27DRAFT_1282537</name>
</gene>
<comment type="similarity">
    <text evidence="2">Belongs to the cytidine and deoxycytidylate deaminase family. ADAT3 subfamily.</text>
</comment>
<dbReference type="Gene3D" id="3.40.140.10">
    <property type="entry name" value="Cytidine Deaminase, domain 2"/>
    <property type="match status" value="1"/>
</dbReference>
<dbReference type="InterPro" id="IPR046341">
    <property type="entry name" value="SET_dom_sf"/>
</dbReference>
<dbReference type="InterPro" id="IPR001214">
    <property type="entry name" value="SET_dom"/>
</dbReference>
<dbReference type="PANTHER" id="PTHR11079:SF156">
    <property type="entry name" value="INACTIVE TRNA-SPECIFIC ADENOSINE DEAMINASE-LIKE PROTEIN 3-RELATED"/>
    <property type="match status" value="1"/>
</dbReference>
<proteinExistence type="inferred from homology"/>
<feature type="domain" description="SET" evidence="3">
    <location>
        <begin position="12"/>
        <end position="120"/>
    </location>
</feature>
<organism evidence="5 6">
    <name type="scientific">Rhodocollybia butyracea</name>
    <dbReference type="NCBI Taxonomy" id="206335"/>
    <lineage>
        <taxon>Eukaryota</taxon>
        <taxon>Fungi</taxon>
        <taxon>Dikarya</taxon>
        <taxon>Basidiomycota</taxon>
        <taxon>Agaricomycotina</taxon>
        <taxon>Agaricomycetes</taxon>
        <taxon>Agaricomycetidae</taxon>
        <taxon>Agaricales</taxon>
        <taxon>Marasmiineae</taxon>
        <taxon>Omphalotaceae</taxon>
        <taxon>Rhodocollybia</taxon>
    </lineage>
</organism>
<dbReference type="CDD" id="cd10540">
    <property type="entry name" value="SET_SpSet7-like"/>
    <property type="match status" value="1"/>
</dbReference>
<evidence type="ECO:0000259" key="4">
    <source>
        <dbReference type="PROSITE" id="PS51747"/>
    </source>
</evidence>
<dbReference type="InterPro" id="IPR002125">
    <property type="entry name" value="CMP_dCMP_dom"/>
</dbReference>
<dbReference type="CDD" id="cd01285">
    <property type="entry name" value="nucleoside_deaminase"/>
    <property type="match status" value="1"/>
</dbReference>
<dbReference type="SUPFAM" id="SSF53927">
    <property type="entry name" value="Cytidine deaminase-like"/>
    <property type="match status" value="1"/>
</dbReference>
<dbReference type="PROSITE" id="PS50280">
    <property type="entry name" value="SET"/>
    <property type="match status" value="1"/>
</dbReference>
<protein>
    <submittedName>
        <fullName evidence="5">Cytidine deaminase-like protein</fullName>
    </submittedName>
</protein>
<dbReference type="Gene3D" id="2.170.270.10">
    <property type="entry name" value="SET domain"/>
    <property type="match status" value="1"/>
</dbReference>
<feature type="domain" description="CMP/dCMP-type deaminase" evidence="4">
    <location>
        <begin position="297"/>
        <end position="429"/>
    </location>
</feature>
<dbReference type="GO" id="GO:0005737">
    <property type="term" value="C:cytoplasm"/>
    <property type="evidence" value="ECO:0007669"/>
    <property type="project" value="TreeGrafter"/>
</dbReference>
<dbReference type="GO" id="GO:0052717">
    <property type="term" value="F:tRNA-specific adenosine-34 deaminase activity"/>
    <property type="evidence" value="ECO:0007669"/>
    <property type="project" value="TreeGrafter"/>
</dbReference>
<dbReference type="SUPFAM" id="SSF82199">
    <property type="entry name" value="SET domain"/>
    <property type="match status" value="1"/>
</dbReference>
<dbReference type="AlphaFoldDB" id="A0A9P5Q9U6"/>
<dbReference type="GO" id="GO:0005634">
    <property type="term" value="C:nucleus"/>
    <property type="evidence" value="ECO:0007669"/>
    <property type="project" value="TreeGrafter"/>
</dbReference>
<comment type="caution">
    <text evidence="5">The sequence shown here is derived from an EMBL/GenBank/DDBJ whole genome shotgun (WGS) entry which is preliminary data.</text>
</comment>
<evidence type="ECO:0000313" key="5">
    <source>
        <dbReference type="EMBL" id="KAF9077585.1"/>
    </source>
</evidence>
<dbReference type="PROSITE" id="PS51747">
    <property type="entry name" value="CYT_DCMP_DEAMINASES_2"/>
    <property type="match status" value="1"/>
</dbReference>
<dbReference type="InterPro" id="IPR016193">
    <property type="entry name" value="Cytidine_deaminase-like"/>
</dbReference>
<reference evidence="5" key="1">
    <citation type="submission" date="2020-11" db="EMBL/GenBank/DDBJ databases">
        <authorList>
            <consortium name="DOE Joint Genome Institute"/>
            <person name="Ahrendt S."/>
            <person name="Riley R."/>
            <person name="Andreopoulos W."/>
            <person name="Labutti K."/>
            <person name="Pangilinan J."/>
            <person name="Ruiz-Duenas F.J."/>
            <person name="Barrasa J.M."/>
            <person name="Sanchez-Garcia M."/>
            <person name="Camarero S."/>
            <person name="Miyauchi S."/>
            <person name="Serrano A."/>
            <person name="Linde D."/>
            <person name="Babiker R."/>
            <person name="Drula E."/>
            <person name="Ayuso-Fernandez I."/>
            <person name="Pacheco R."/>
            <person name="Padilla G."/>
            <person name="Ferreira P."/>
            <person name="Barriuso J."/>
            <person name="Kellner H."/>
            <person name="Castanera R."/>
            <person name="Alfaro M."/>
            <person name="Ramirez L."/>
            <person name="Pisabarro A.G."/>
            <person name="Kuo A."/>
            <person name="Tritt A."/>
            <person name="Lipzen A."/>
            <person name="He G."/>
            <person name="Yan M."/>
            <person name="Ng V."/>
            <person name="Cullen D."/>
            <person name="Martin F."/>
            <person name="Rosso M.-N."/>
            <person name="Henrissat B."/>
            <person name="Hibbett D."/>
            <person name="Martinez A.T."/>
            <person name="Grigoriev I.V."/>
        </authorList>
    </citation>
    <scope>NUCLEOTIDE SEQUENCE</scope>
    <source>
        <strain evidence="5">AH 40177</strain>
    </source>
</reference>
<keyword evidence="6" id="KW-1185">Reference proteome</keyword>
<dbReference type="Proteomes" id="UP000772434">
    <property type="component" value="Unassembled WGS sequence"/>
</dbReference>
<dbReference type="GO" id="GO:0008033">
    <property type="term" value="P:tRNA processing"/>
    <property type="evidence" value="ECO:0007669"/>
    <property type="project" value="UniProtKB-KW"/>
</dbReference>
<dbReference type="EMBL" id="JADNRY010000003">
    <property type="protein sequence ID" value="KAF9077585.1"/>
    <property type="molecule type" value="Genomic_DNA"/>
</dbReference>
<dbReference type="SMART" id="SM00317">
    <property type="entry name" value="SET"/>
    <property type="match status" value="1"/>
</dbReference>
<dbReference type="Pfam" id="PF00856">
    <property type="entry name" value="SET"/>
    <property type="match status" value="1"/>
</dbReference>